<dbReference type="InterPro" id="IPR006143">
    <property type="entry name" value="RND_pump_MFP"/>
</dbReference>
<reference evidence="5" key="1">
    <citation type="submission" date="2016-10" db="EMBL/GenBank/DDBJ databases">
        <authorList>
            <person name="Varghese N."/>
            <person name="Submissions S."/>
        </authorList>
    </citation>
    <scope>NUCLEOTIDE SEQUENCE [LARGE SCALE GENOMIC DNA]</scope>
    <source>
        <strain evidence="5">NRRL B-51270</strain>
    </source>
</reference>
<dbReference type="InterPro" id="IPR058790">
    <property type="entry name" value="BSH_CusB"/>
</dbReference>
<dbReference type="Gene3D" id="2.40.420.20">
    <property type="match status" value="1"/>
</dbReference>
<dbReference type="PANTHER" id="PTHR30469">
    <property type="entry name" value="MULTIDRUG RESISTANCE PROTEIN MDTA"/>
    <property type="match status" value="1"/>
</dbReference>
<evidence type="ECO:0000313" key="5">
    <source>
        <dbReference type="Proteomes" id="UP000243207"/>
    </source>
</evidence>
<evidence type="ECO:0000313" key="4">
    <source>
        <dbReference type="EMBL" id="SDS45319.1"/>
    </source>
</evidence>
<dbReference type="GO" id="GO:0015562">
    <property type="term" value="F:efflux transmembrane transporter activity"/>
    <property type="evidence" value="ECO:0007669"/>
    <property type="project" value="TreeGrafter"/>
</dbReference>
<dbReference type="Proteomes" id="UP000243207">
    <property type="component" value="Chromosome I"/>
</dbReference>
<protein>
    <submittedName>
        <fullName evidence="4">RND family efflux transporter, MFP subunit</fullName>
    </submittedName>
</protein>
<proteinExistence type="inferred from homology"/>
<organism evidence="4 5">
    <name type="scientific">Halopseudomonas xinjiangensis</name>
    <dbReference type="NCBI Taxonomy" id="487184"/>
    <lineage>
        <taxon>Bacteria</taxon>
        <taxon>Pseudomonadati</taxon>
        <taxon>Pseudomonadota</taxon>
        <taxon>Gammaproteobacteria</taxon>
        <taxon>Pseudomonadales</taxon>
        <taxon>Pseudomonadaceae</taxon>
        <taxon>Halopseudomonas</taxon>
    </lineage>
</organism>
<sequence length="364" mass="38634">MLIPSCVPRFTLLIAFATFGVATLAGCGGDSNADAAEMTPVGAVPVRVAEVSRAEIGEPLRFAGVVRARQRAGLTFQVGGVLKERPVQLGQRVEAGQLLATLYNPELLPARDAAKARLAELQAQTAQAERDLQRSEQLFERGVVSTQQREQQRSRLEALQAGMASARASLRQTQQLQRETELRAPFAGSIEALEVEPGEFVSPGQMVMRLAAFDRHEVEVSVPARLLAGLETGQTLPVWNSLTGAESAGRIIDIGLGSSAGGSLYPLVVGLDGDVARSGDGVEVGLKASRLAQTSVPVSAIMRSPTGLAVFRVEQDRARRIAVEVSSLQGERAVLRGEALQVGDRVVYAGLTRLAEGDAVELLP</sequence>
<dbReference type="OrthoDB" id="6819088at2"/>
<evidence type="ECO:0000256" key="1">
    <source>
        <dbReference type="ARBA" id="ARBA00009477"/>
    </source>
</evidence>
<evidence type="ECO:0000259" key="3">
    <source>
        <dbReference type="Pfam" id="PF25919"/>
    </source>
</evidence>
<keyword evidence="2" id="KW-0175">Coiled coil</keyword>
<dbReference type="AlphaFoldDB" id="A0A1H1SD77"/>
<dbReference type="SUPFAM" id="SSF111369">
    <property type="entry name" value="HlyD-like secretion proteins"/>
    <property type="match status" value="1"/>
</dbReference>
<comment type="similarity">
    <text evidence="1">Belongs to the membrane fusion protein (MFP) (TC 8.A.1) family.</text>
</comment>
<dbReference type="PANTHER" id="PTHR30469:SF15">
    <property type="entry name" value="HLYD FAMILY OF SECRETION PROTEINS"/>
    <property type="match status" value="1"/>
</dbReference>
<dbReference type="Gene3D" id="1.10.287.470">
    <property type="entry name" value="Helix hairpin bin"/>
    <property type="match status" value="1"/>
</dbReference>
<dbReference type="STRING" id="487184.SAMN05216421_1553"/>
<feature type="domain" description="CusB-like barrel-sandwich hybrid" evidence="3">
    <location>
        <begin position="88"/>
        <end position="210"/>
    </location>
</feature>
<dbReference type="RefSeq" id="WP_093392823.1">
    <property type="nucleotide sequence ID" value="NZ_LT629736.1"/>
</dbReference>
<dbReference type="Gene3D" id="2.40.30.170">
    <property type="match status" value="1"/>
</dbReference>
<dbReference type="Gene3D" id="2.40.50.100">
    <property type="match status" value="1"/>
</dbReference>
<dbReference type="NCBIfam" id="TIGR01730">
    <property type="entry name" value="RND_mfp"/>
    <property type="match status" value="1"/>
</dbReference>
<name>A0A1H1SD77_9GAMM</name>
<keyword evidence="5" id="KW-1185">Reference proteome</keyword>
<dbReference type="Pfam" id="PF25919">
    <property type="entry name" value="BSH_CusB"/>
    <property type="match status" value="1"/>
</dbReference>
<evidence type="ECO:0000256" key="2">
    <source>
        <dbReference type="SAM" id="Coils"/>
    </source>
</evidence>
<feature type="coiled-coil region" evidence="2">
    <location>
        <begin position="111"/>
        <end position="138"/>
    </location>
</feature>
<dbReference type="EMBL" id="LT629736">
    <property type="protein sequence ID" value="SDS45319.1"/>
    <property type="molecule type" value="Genomic_DNA"/>
</dbReference>
<accession>A0A1H1SD77</accession>
<gene>
    <name evidence="4" type="ORF">SAMN05216421_1553</name>
</gene>
<dbReference type="GO" id="GO:1990281">
    <property type="term" value="C:efflux pump complex"/>
    <property type="evidence" value="ECO:0007669"/>
    <property type="project" value="TreeGrafter"/>
</dbReference>